<proteinExistence type="predicted"/>
<dbReference type="RefSeq" id="WP_028961949.1">
    <property type="nucleotide sequence ID" value="NZ_FWWY01000001.1"/>
</dbReference>
<dbReference type="Gene3D" id="3.30.1050.10">
    <property type="entry name" value="SCP2 sterol-binding domain"/>
    <property type="match status" value="1"/>
</dbReference>
<dbReference type="EMBL" id="FWWY01000001">
    <property type="protein sequence ID" value="SMC03057.1"/>
    <property type="molecule type" value="Genomic_DNA"/>
</dbReference>
<dbReference type="Pfam" id="PF02036">
    <property type="entry name" value="SCP2"/>
    <property type="match status" value="1"/>
</dbReference>
<dbReference type="AlphaFoldDB" id="A0A1W1W9T6"/>
<dbReference type="SUPFAM" id="SSF55718">
    <property type="entry name" value="SCP-like"/>
    <property type="match status" value="1"/>
</dbReference>
<organism evidence="2 3">
    <name type="scientific">Sulfobacillus thermosulfidooxidans (strain DSM 9293 / VKM B-1269 / AT-1)</name>
    <dbReference type="NCBI Taxonomy" id="929705"/>
    <lineage>
        <taxon>Bacteria</taxon>
        <taxon>Bacillati</taxon>
        <taxon>Bacillota</taxon>
        <taxon>Clostridia</taxon>
        <taxon>Eubacteriales</taxon>
        <taxon>Clostridiales Family XVII. Incertae Sedis</taxon>
        <taxon>Sulfobacillus</taxon>
    </lineage>
</organism>
<keyword evidence="3" id="KW-1185">Reference proteome</keyword>
<gene>
    <name evidence="2" type="ORF">SAMN00768000_0888</name>
</gene>
<dbReference type="Proteomes" id="UP000192660">
    <property type="component" value="Unassembled WGS sequence"/>
</dbReference>
<protein>
    <submittedName>
        <fullName evidence="2">SCP-2 sterol transfer family protein</fullName>
    </submittedName>
</protein>
<dbReference type="InterPro" id="IPR003033">
    <property type="entry name" value="SCP2_sterol-bd_dom"/>
</dbReference>
<feature type="domain" description="SCP2" evidence="1">
    <location>
        <begin position="13"/>
        <end position="102"/>
    </location>
</feature>
<accession>A0A1W1W9T6</accession>
<sequence length="113" mass="13064">MSMLSTFEDFARACNENERLRQMNRDWNRTIVIETTDSHQWYWLRSQKGVIEAGEGDVPYADMHIEGTEDIIQAVFSGQMSPTEPYNAGDLLVKGHQDDLMRLDIITLLIWGE</sequence>
<evidence type="ECO:0000259" key="1">
    <source>
        <dbReference type="Pfam" id="PF02036"/>
    </source>
</evidence>
<dbReference type="InterPro" id="IPR036527">
    <property type="entry name" value="SCP2_sterol-bd_dom_sf"/>
</dbReference>
<reference evidence="3" key="1">
    <citation type="submission" date="2017-04" db="EMBL/GenBank/DDBJ databases">
        <authorList>
            <person name="Varghese N."/>
            <person name="Submissions S."/>
        </authorList>
    </citation>
    <scope>NUCLEOTIDE SEQUENCE [LARGE SCALE GENOMIC DNA]</scope>
    <source>
        <strain evidence="3">DSM 9293</strain>
    </source>
</reference>
<evidence type="ECO:0000313" key="3">
    <source>
        <dbReference type="Proteomes" id="UP000192660"/>
    </source>
</evidence>
<evidence type="ECO:0000313" key="2">
    <source>
        <dbReference type="EMBL" id="SMC03057.1"/>
    </source>
</evidence>
<name>A0A1W1W9T6_SULTA</name>
<dbReference type="OrthoDB" id="1807838at2"/>
<dbReference type="STRING" id="28034.BFX07_09205"/>